<accession>A0A0V0TBI7</accession>
<dbReference type="AlphaFoldDB" id="A0A0V0TBI7"/>
<keyword evidence="1" id="KW-1133">Transmembrane helix</keyword>
<feature type="transmembrane region" description="Helical" evidence="1">
    <location>
        <begin position="107"/>
        <end position="124"/>
    </location>
</feature>
<name>A0A0V0TBI7_9BILA</name>
<dbReference type="EMBL" id="JYDJ01000369">
    <property type="protein sequence ID" value="KRX36366.1"/>
    <property type="molecule type" value="Genomic_DNA"/>
</dbReference>
<evidence type="ECO:0000256" key="1">
    <source>
        <dbReference type="SAM" id="Phobius"/>
    </source>
</evidence>
<dbReference type="Proteomes" id="UP000055048">
    <property type="component" value="Unassembled WGS sequence"/>
</dbReference>
<keyword evidence="1" id="KW-0472">Membrane</keyword>
<evidence type="ECO:0000313" key="2">
    <source>
        <dbReference type="EMBL" id="KRX36366.1"/>
    </source>
</evidence>
<keyword evidence="3" id="KW-1185">Reference proteome</keyword>
<feature type="transmembrane region" description="Helical" evidence="1">
    <location>
        <begin position="66"/>
        <end position="86"/>
    </location>
</feature>
<protein>
    <submittedName>
        <fullName evidence="2">Uncharacterized protein</fullName>
    </submittedName>
</protein>
<keyword evidence="1" id="KW-0812">Transmembrane</keyword>
<proteinExistence type="predicted"/>
<organism evidence="2 3">
    <name type="scientific">Trichinella murrelli</name>
    <dbReference type="NCBI Taxonomy" id="144512"/>
    <lineage>
        <taxon>Eukaryota</taxon>
        <taxon>Metazoa</taxon>
        <taxon>Ecdysozoa</taxon>
        <taxon>Nematoda</taxon>
        <taxon>Enoplea</taxon>
        <taxon>Dorylaimia</taxon>
        <taxon>Trichinellida</taxon>
        <taxon>Trichinellidae</taxon>
        <taxon>Trichinella</taxon>
    </lineage>
</organism>
<evidence type="ECO:0000313" key="3">
    <source>
        <dbReference type="Proteomes" id="UP000055048"/>
    </source>
</evidence>
<sequence>MLRANLKKYLPSGYARGYASGKISPQATPQATLQAKLKKYLPTGYAWGYASGKIFRDFRRNSPRLSIKYVVFAKTACICVIFFDSLKCTPPVLMLLINKYFRGKHKALRIVFGILNLMFCFAASESNYIVFCIQLHECKQIILRHNSNVNKRFDIVYHEFSWLVISLVAVTERPELQFHS</sequence>
<reference evidence="2 3" key="1">
    <citation type="submission" date="2015-01" db="EMBL/GenBank/DDBJ databases">
        <title>Evolution of Trichinella species and genotypes.</title>
        <authorList>
            <person name="Korhonen P.K."/>
            <person name="Edoardo P."/>
            <person name="Giuseppe L.R."/>
            <person name="Gasser R.B."/>
        </authorList>
    </citation>
    <scope>NUCLEOTIDE SEQUENCE [LARGE SCALE GENOMIC DNA]</scope>
    <source>
        <strain evidence="2">ISS417</strain>
    </source>
</reference>
<gene>
    <name evidence="2" type="ORF">T05_407</name>
</gene>
<comment type="caution">
    <text evidence="2">The sequence shown here is derived from an EMBL/GenBank/DDBJ whole genome shotgun (WGS) entry which is preliminary data.</text>
</comment>